<feature type="region of interest" description="Disordered" evidence="1">
    <location>
        <begin position="92"/>
        <end position="134"/>
    </location>
</feature>
<dbReference type="Proteomes" id="UP000061468">
    <property type="component" value="Plasmid pAMEDUM8_300"/>
</dbReference>
<keyword evidence="2" id="KW-0614">Plasmid</keyword>
<dbReference type="AlphaFoldDB" id="A0AAC9AES0"/>
<proteinExistence type="predicted"/>
<protein>
    <recommendedName>
        <fullName evidence="4">PRTRC system protein E</fullName>
    </recommendedName>
</protein>
<dbReference type="GeneID" id="56269161"/>
<organism evidence="2 3">
    <name type="scientific">Alteromonas mediterranea</name>
    <dbReference type="NCBI Taxonomy" id="314275"/>
    <lineage>
        <taxon>Bacteria</taxon>
        <taxon>Pseudomonadati</taxon>
        <taxon>Pseudomonadota</taxon>
        <taxon>Gammaproteobacteria</taxon>
        <taxon>Alteromonadales</taxon>
        <taxon>Alteromonadaceae</taxon>
        <taxon>Alteromonas/Salinimonas group</taxon>
        <taxon>Alteromonas</taxon>
    </lineage>
</organism>
<dbReference type="EMBL" id="CP013929">
    <property type="protein sequence ID" value="AMJ80723.1"/>
    <property type="molecule type" value="Genomic_DNA"/>
</dbReference>
<geneLocation type="plasmid" evidence="2 3">
    <name>pAMEDUM8_300</name>
</geneLocation>
<gene>
    <name evidence="2" type="ORF">AV942_20275</name>
</gene>
<evidence type="ECO:0008006" key="4">
    <source>
        <dbReference type="Google" id="ProtNLM"/>
    </source>
</evidence>
<evidence type="ECO:0000256" key="1">
    <source>
        <dbReference type="SAM" id="MobiDB-lite"/>
    </source>
</evidence>
<accession>A0AAC9AES0</accession>
<sequence>MFTELYQLIQKANLKNISLTLQDEGNGKMAVTVMTQNNVGDAADPKLRQALTQPLKVAASPMLLDEEFIKHLNSFSESYVEATVTANTGNVTETMSNATPKQADPVAAATTQPSEQDIEQPEQATNLNDIDLED</sequence>
<name>A0AAC9AES0_9ALTE</name>
<evidence type="ECO:0000313" key="2">
    <source>
        <dbReference type="EMBL" id="AMJ80723.1"/>
    </source>
</evidence>
<dbReference type="RefSeq" id="WP_015068539.1">
    <property type="nucleotide sequence ID" value="NZ_CAKMLI010000020.1"/>
</dbReference>
<evidence type="ECO:0000313" key="3">
    <source>
        <dbReference type="Proteomes" id="UP000061468"/>
    </source>
</evidence>
<reference evidence="2 3" key="1">
    <citation type="submission" date="2015-12" db="EMBL/GenBank/DDBJ databases">
        <title>Intraspecies pangenome expansion in the marine bacterium Alteromonas.</title>
        <authorList>
            <person name="Lopez-Perez M."/>
            <person name="Rodriguez-Valera F."/>
        </authorList>
    </citation>
    <scope>NUCLEOTIDE SEQUENCE [LARGE SCALE GENOMIC DNA]</scope>
    <source>
        <strain evidence="2 3">UM8</strain>
        <plasmid evidence="2 3">pAMEDUM8_300</plasmid>
    </source>
</reference>